<dbReference type="InterPro" id="IPR023614">
    <property type="entry name" value="Porin_dom_sf"/>
</dbReference>
<comment type="subunit">
    <text evidence="2">Homotrimer.</text>
</comment>
<evidence type="ECO:0000256" key="5">
    <source>
        <dbReference type="ARBA" id="ARBA00022692"/>
    </source>
</evidence>
<dbReference type="PANTHER" id="PTHR34501:SF9">
    <property type="entry name" value="MAJOR OUTER MEMBRANE PROTEIN P.IA"/>
    <property type="match status" value="1"/>
</dbReference>
<dbReference type="PRINTS" id="PR00184">
    <property type="entry name" value="NEISSPPORIN"/>
</dbReference>
<gene>
    <name evidence="13" type="ORF">QEZ41_08515</name>
</gene>
<feature type="chain" id="PRO_5045765190" evidence="11">
    <location>
        <begin position="33"/>
        <end position="361"/>
    </location>
</feature>
<keyword evidence="7" id="KW-0406">Ion transport</keyword>
<sequence>MTNKLNALKPTGRYLAAPVAALALAVSGQAMAEVTLYGRAHVSVDYLDDGAKYSKTNVSSNSSRLGFKGTHEISPELTAFFQIEQQINFTTGSKDGDSANFSTRDTFVGLQNSRLGAIQVGRFDSPFKTARGPANLFGDQVGDMRNLTRVGDARFDERYDNTFQYSSPTYKGLGLKLAYSVYEGQAAQEKDGSSNAASLSLTYADGPLTAALAYEKVGEDNSRGKRNGVRLASSYNVTNDLKLVGFYQTIDYKSGDSALRKQLSSDTYGLGGEYRLGKNTALKAMWMTRDADDSDYGADMWVVGVEHKLDKAVRVYANYAFMDNDKQSKLTPWAQARSAKPGATATGTEAAGLSVGLRYDF</sequence>
<name>A0ABT7SRV8_9GAMM</name>
<protein>
    <submittedName>
        <fullName evidence="13">Porin</fullName>
    </submittedName>
</protein>
<keyword evidence="4" id="KW-1134">Transmembrane beta strand</keyword>
<dbReference type="InterPro" id="IPR050298">
    <property type="entry name" value="Gram-neg_bact_OMP"/>
</dbReference>
<dbReference type="SUPFAM" id="SSF56935">
    <property type="entry name" value="Porins"/>
    <property type="match status" value="1"/>
</dbReference>
<keyword evidence="14" id="KW-1185">Reference proteome</keyword>
<evidence type="ECO:0000313" key="13">
    <source>
        <dbReference type="EMBL" id="MDM7858317.1"/>
    </source>
</evidence>
<dbReference type="EMBL" id="JAUCDY010000009">
    <property type="protein sequence ID" value="MDM7858317.1"/>
    <property type="molecule type" value="Genomic_DNA"/>
</dbReference>
<dbReference type="InterPro" id="IPR033900">
    <property type="entry name" value="Gram_neg_porin_domain"/>
</dbReference>
<keyword evidence="8" id="KW-0626">Porin</keyword>
<reference evidence="13 14" key="1">
    <citation type="submission" date="2023-06" db="EMBL/GenBank/DDBJ databases">
        <title>Thiopseudomonas sp. CY1220 draft genome sequence.</title>
        <authorList>
            <person name="Zhao G."/>
            <person name="An M."/>
        </authorList>
    </citation>
    <scope>NUCLEOTIDE SEQUENCE [LARGE SCALE GENOMIC DNA]</scope>
    <source>
        <strain evidence="13 14">CY1220</strain>
    </source>
</reference>
<evidence type="ECO:0000256" key="9">
    <source>
        <dbReference type="ARBA" id="ARBA00023136"/>
    </source>
</evidence>
<comment type="subcellular location">
    <subcellularLocation>
        <location evidence="1">Cell outer membrane</location>
        <topology evidence="1">Multi-pass membrane protein</topology>
    </subcellularLocation>
</comment>
<evidence type="ECO:0000256" key="1">
    <source>
        <dbReference type="ARBA" id="ARBA00004571"/>
    </source>
</evidence>
<keyword evidence="10" id="KW-0998">Cell outer membrane</keyword>
<dbReference type="InterPro" id="IPR001702">
    <property type="entry name" value="Porin_Gram-ve"/>
</dbReference>
<organism evidence="13 14">
    <name type="scientific">Thiopseudomonas acetoxidans</name>
    <dbReference type="NCBI Taxonomy" id="3041622"/>
    <lineage>
        <taxon>Bacteria</taxon>
        <taxon>Pseudomonadati</taxon>
        <taxon>Pseudomonadota</taxon>
        <taxon>Gammaproteobacteria</taxon>
        <taxon>Pseudomonadales</taxon>
        <taxon>Pseudomonadaceae</taxon>
        <taxon>Thiopseudomonas</taxon>
    </lineage>
</organism>
<keyword evidence="9" id="KW-0472">Membrane</keyword>
<dbReference type="InterPro" id="IPR002299">
    <property type="entry name" value="Porin_Neis"/>
</dbReference>
<keyword evidence="5" id="KW-0812">Transmembrane</keyword>
<evidence type="ECO:0000256" key="6">
    <source>
        <dbReference type="ARBA" id="ARBA00022729"/>
    </source>
</evidence>
<evidence type="ECO:0000256" key="10">
    <source>
        <dbReference type="ARBA" id="ARBA00023237"/>
    </source>
</evidence>
<dbReference type="PANTHER" id="PTHR34501">
    <property type="entry name" value="PROTEIN YDDL-RELATED"/>
    <property type="match status" value="1"/>
</dbReference>
<accession>A0ABT7SRV8</accession>
<proteinExistence type="predicted"/>
<comment type="caution">
    <text evidence="13">The sequence shown here is derived from an EMBL/GenBank/DDBJ whole genome shotgun (WGS) entry which is preliminary data.</text>
</comment>
<evidence type="ECO:0000256" key="2">
    <source>
        <dbReference type="ARBA" id="ARBA00011233"/>
    </source>
</evidence>
<evidence type="ECO:0000256" key="11">
    <source>
        <dbReference type="SAM" id="SignalP"/>
    </source>
</evidence>
<evidence type="ECO:0000256" key="7">
    <source>
        <dbReference type="ARBA" id="ARBA00023065"/>
    </source>
</evidence>
<evidence type="ECO:0000256" key="4">
    <source>
        <dbReference type="ARBA" id="ARBA00022452"/>
    </source>
</evidence>
<dbReference type="Pfam" id="PF13609">
    <property type="entry name" value="Porin_4"/>
    <property type="match status" value="1"/>
</dbReference>
<evidence type="ECO:0000313" key="14">
    <source>
        <dbReference type="Proteomes" id="UP001241056"/>
    </source>
</evidence>
<dbReference type="PRINTS" id="PR00182">
    <property type="entry name" value="ECOLNEIPORIN"/>
</dbReference>
<dbReference type="Gene3D" id="2.40.160.10">
    <property type="entry name" value="Porin"/>
    <property type="match status" value="1"/>
</dbReference>
<keyword evidence="6 11" id="KW-0732">Signal</keyword>
<dbReference type="RefSeq" id="WP_289411004.1">
    <property type="nucleotide sequence ID" value="NZ_JAUCDY010000009.1"/>
</dbReference>
<evidence type="ECO:0000256" key="3">
    <source>
        <dbReference type="ARBA" id="ARBA00022448"/>
    </source>
</evidence>
<dbReference type="Proteomes" id="UP001241056">
    <property type="component" value="Unassembled WGS sequence"/>
</dbReference>
<evidence type="ECO:0000256" key="8">
    <source>
        <dbReference type="ARBA" id="ARBA00023114"/>
    </source>
</evidence>
<evidence type="ECO:0000259" key="12">
    <source>
        <dbReference type="Pfam" id="PF13609"/>
    </source>
</evidence>
<feature type="domain" description="Porin" evidence="12">
    <location>
        <begin position="20"/>
        <end position="326"/>
    </location>
</feature>
<keyword evidence="3" id="KW-0813">Transport</keyword>
<dbReference type="CDD" id="cd00342">
    <property type="entry name" value="gram_neg_porins"/>
    <property type="match status" value="1"/>
</dbReference>
<feature type="signal peptide" evidence="11">
    <location>
        <begin position="1"/>
        <end position="32"/>
    </location>
</feature>